<dbReference type="PANTHER" id="PTHR12787:SF0">
    <property type="entry name" value="RIBOSOMAL RNA-PROCESSING PROTEIN 8"/>
    <property type="match status" value="1"/>
</dbReference>
<evidence type="ECO:0000313" key="12">
    <source>
        <dbReference type="EMBL" id="KAG5446550.1"/>
    </source>
</evidence>
<protein>
    <recommendedName>
        <fullName evidence="3">Ribosomal RNA-processing protein 8</fullName>
    </recommendedName>
</protein>
<keyword evidence="4" id="KW-0698">rRNA processing</keyword>
<dbReference type="SUPFAM" id="SSF56112">
    <property type="entry name" value="Protein kinase-like (PK-like)"/>
    <property type="match status" value="1"/>
</dbReference>
<dbReference type="InterPro" id="IPR036770">
    <property type="entry name" value="Ankyrin_rpt-contain_sf"/>
</dbReference>
<dbReference type="InterPro" id="IPR007823">
    <property type="entry name" value="RRP8"/>
</dbReference>
<feature type="compositionally biased region" description="Basic residues" evidence="10">
    <location>
        <begin position="109"/>
        <end position="125"/>
    </location>
</feature>
<dbReference type="FunFam" id="1.25.40.20:FF:000050">
    <property type="entry name" value="integrin-linked protein kinase"/>
    <property type="match status" value="1"/>
</dbReference>
<dbReference type="OrthoDB" id="6718656at2759"/>
<evidence type="ECO:0000256" key="4">
    <source>
        <dbReference type="ARBA" id="ARBA00022552"/>
    </source>
</evidence>
<dbReference type="Pfam" id="PF07714">
    <property type="entry name" value="PK_Tyr_Ser-Thr"/>
    <property type="match status" value="1"/>
</dbReference>
<evidence type="ECO:0000256" key="7">
    <source>
        <dbReference type="ARBA" id="ARBA00022691"/>
    </source>
</evidence>
<reference evidence="12 13" key="1">
    <citation type="journal article" date="2018" name="Biotechnol. Adv.">
        <title>Improved genomic resources and new bioinformatic workflow for the carcinogenic parasite Clonorchis sinensis: Biotechnological implications.</title>
        <authorList>
            <person name="Wang D."/>
            <person name="Korhonen P.K."/>
            <person name="Gasser R.B."/>
            <person name="Young N.D."/>
        </authorList>
    </citation>
    <scope>NUCLEOTIDE SEQUENCE [LARGE SCALE GENOMIC DNA]</scope>
    <source>
        <strain evidence="12">Cs-k2</strain>
    </source>
</reference>
<dbReference type="GO" id="GO:0033553">
    <property type="term" value="C:rDNA heterochromatin"/>
    <property type="evidence" value="ECO:0007669"/>
    <property type="project" value="TreeGrafter"/>
</dbReference>
<dbReference type="InterPro" id="IPR002110">
    <property type="entry name" value="Ankyrin_rpt"/>
</dbReference>
<evidence type="ECO:0000256" key="1">
    <source>
        <dbReference type="ARBA" id="ARBA00004604"/>
    </source>
</evidence>
<feature type="repeat" description="ANK" evidence="9">
    <location>
        <begin position="461"/>
        <end position="493"/>
    </location>
</feature>
<evidence type="ECO:0000256" key="6">
    <source>
        <dbReference type="ARBA" id="ARBA00022679"/>
    </source>
</evidence>
<keyword evidence="7" id="KW-0949">S-adenosyl-L-methionine</keyword>
<evidence type="ECO:0000256" key="3">
    <source>
        <dbReference type="ARBA" id="ARBA00020203"/>
    </source>
</evidence>
<dbReference type="Gene3D" id="1.25.40.20">
    <property type="entry name" value="Ankyrin repeat-containing domain"/>
    <property type="match status" value="1"/>
</dbReference>
<accession>A0A8T1MBR1</accession>
<dbReference type="PANTHER" id="PTHR12787">
    <property type="entry name" value="RIBOSOMAL RNA-PROCESSING PROTEIN 8"/>
    <property type="match status" value="1"/>
</dbReference>
<dbReference type="GO" id="GO:0000183">
    <property type="term" value="P:rDNA heterochromatin formation"/>
    <property type="evidence" value="ECO:0007669"/>
    <property type="project" value="TreeGrafter"/>
</dbReference>
<dbReference type="Gene3D" id="1.10.510.10">
    <property type="entry name" value="Transferase(Phosphotransferase) domain 1"/>
    <property type="match status" value="1"/>
</dbReference>
<dbReference type="PROSITE" id="PS50088">
    <property type="entry name" value="ANK_REPEAT"/>
    <property type="match status" value="3"/>
</dbReference>
<dbReference type="Gene3D" id="3.40.50.150">
    <property type="entry name" value="Vaccinia Virus protein VP39"/>
    <property type="match status" value="1"/>
</dbReference>
<dbReference type="FunFam" id="1.10.10.2150:FF:000001">
    <property type="entry name" value="Ribosomal RNA-processing protein 8"/>
    <property type="match status" value="1"/>
</dbReference>
<dbReference type="EMBL" id="NIRI02000056">
    <property type="protein sequence ID" value="KAG5446550.1"/>
    <property type="molecule type" value="Genomic_DNA"/>
</dbReference>
<keyword evidence="12" id="KW-0401">Integrin</keyword>
<gene>
    <name evidence="12" type="ORF">CSKR_101517</name>
</gene>
<dbReference type="GO" id="GO:0004672">
    <property type="term" value="F:protein kinase activity"/>
    <property type="evidence" value="ECO:0007669"/>
    <property type="project" value="InterPro"/>
</dbReference>
<dbReference type="GO" id="GO:0007229">
    <property type="term" value="P:integrin-mediated signaling pathway"/>
    <property type="evidence" value="ECO:0007669"/>
    <property type="project" value="UniProtKB-KW"/>
</dbReference>
<evidence type="ECO:0000256" key="5">
    <source>
        <dbReference type="ARBA" id="ARBA00022603"/>
    </source>
</evidence>
<keyword evidence="13" id="KW-1185">Reference proteome</keyword>
<evidence type="ECO:0000313" key="13">
    <source>
        <dbReference type="Proteomes" id="UP000286415"/>
    </source>
</evidence>
<dbReference type="InterPro" id="IPR042036">
    <property type="entry name" value="RRP8_N"/>
</dbReference>
<dbReference type="GO" id="GO:0032259">
    <property type="term" value="P:methylation"/>
    <property type="evidence" value="ECO:0007669"/>
    <property type="project" value="UniProtKB-KW"/>
</dbReference>
<keyword evidence="9" id="KW-0040">ANK repeat</keyword>
<dbReference type="InterPro" id="IPR029063">
    <property type="entry name" value="SAM-dependent_MTases_sf"/>
</dbReference>
<dbReference type="SMART" id="SM00248">
    <property type="entry name" value="ANK"/>
    <property type="match status" value="3"/>
</dbReference>
<comment type="similarity">
    <text evidence="2">Belongs to the methyltransferase superfamily. RRP8 family.</text>
</comment>
<dbReference type="Gene3D" id="1.10.10.2150">
    <property type="entry name" value="Ribosomal RNA-processing protein 8, N-terminal domain"/>
    <property type="match status" value="1"/>
</dbReference>
<dbReference type="Pfam" id="PF05148">
    <property type="entry name" value="Methyltransf_8"/>
    <property type="match status" value="1"/>
</dbReference>
<dbReference type="GO" id="GO:0006364">
    <property type="term" value="P:rRNA processing"/>
    <property type="evidence" value="ECO:0007669"/>
    <property type="project" value="UniProtKB-KW"/>
</dbReference>
<feature type="repeat" description="ANK" evidence="9">
    <location>
        <begin position="427"/>
        <end position="449"/>
    </location>
</feature>
<dbReference type="GO" id="GO:0005524">
    <property type="term" value="F:ATP binding"/>
    <property type="evidence" value="ECO:0007669"/>
    <property type="project" value="InterPro"/>
</dbReference>
<comment type="subcellular location">
    <subcellularLocation>
        <location evidence="1">Nucleus</location>
        <location evidence="1">Nucleolus</location>
    </subcellularLocation>
</comment>
<dbReference type="Pfam" id="PF12796">
    <property type="entry name" value="Ank_2"/>
    <property type="match status" value="1"/>
</dbReference>
<evidence type="ECO:0000259" key="11">
    <source>
        <dbReference type="PROSITE" id="PS50011"/>
    </source>
</evidence>
<dbReference type="Proteomes" id="UP000286415">
    <property type="component" value="Unassembled WGS sequence"/>
</dbReference>
<dbReference type="PROSITE" id="PS50011">
    <property type="entry name" value="PROTEIN_KINASE_DOM"/>
    <property type="match status" value="1"/>
</dbReference>
<keyword evidence="5" id="KW-0489">Methyltransferase</keyword>
<feature type="repeat" description="ANK" evidence="9">
    <location>
        <begin position="394"/>
        <end position="426"/>
    </location>
</feature>
<dbReference type="GO" id="GO:0005677">
    <property type="term" value="C:chromatin silencing complex"/>
    <property type="evidence" value="ECO:0007669"/>
    <property type="project" value="TreeGrafter"/>
</dbReference>
<evidence type="ECO:0000256" key="8">
    <source>
        <dbReference type="ARBA" id="ARBA00023242"/>
    </source>
</evidence>
<evidence type="ECO:0000256" key="10">
    <source>
        <dbReference type="SAM" id="MobiDB-lite"/>
    </source>
</evidence>
<feature type="domain" description="Protein kinase" evidence="11">
    <location>
        <begin position="351"/>
        <end position="741"/>
    </location>
</feature>
<evidence type="ECO:0000256" key="2">
    <source>
        <dbReference type="ARBA" id="ARBA00006301"/>
    </source>
</evidence>
<name>A0A8T1MBR1_CLOSI</name>
<proteinExistence type="inferred from homology"/>
<dbReference type="PROSITE" id="PS50297">
    <property type="entry name" value="ANK_REP_REGION"/>
    <property type="match status" value="3"/>
</dbReference>
<dbReference type="InterPro" id="IPR001245">
    <property type="entry name" value="Ser-Thr/Tyr_kinase_cat_dom"/>
</dbReference>
<keyword evidence="6" id="KW-0808">Transferase</keyword>
<dbReference type="AlphaFoldDB" id="A0A8T1MBR1"/>
<dbReference type="SUPFAM" id="SSF48403">
    <property type="entry name" value="Ankyrin repeat"/>
    <property type="match status" value="1"/>
</dbReference>
<reference evidence="12 13" key="2">
    <citation type="journal article" date="2021" name="Genomics">
        <title>High-quality reference genome for Clonorchis sinensis.</title>
        <authorList>
            <person name="Young N.D."/>
            <person name="Stroehlein A.J."/>
            <person name="Kinkar L."/>
            <person name="Wang T."/>
            <person name="Sohn W.M."/>
            <person name="Chang B.C.H."/>
            <person name="Kaur P."/>
            <person name="Weisz D."/>
            <person name="Dudchenko O."/>
            <person name="Aiden E.L."/>
            <person name="Korhonen P.K."/>
            <person name="Gasser R.B."/>
        </authorList>
    </citation>
    <scope>NUCLEOTIDE SEQUENCE [LARGE SCALE GENOMIC DNA]</scope>
    <source>
        <strain evidence="12">Cs-k2</strain>
    </source>
</reference>
<dbReference type="GO" id="GO:0008168">
    <property type="term" value="F:methyltransferase activity"/>
    <property type="evidence" value="ECO:0007669"/>
    <property type="project" value="UniProtKB-KW"/>
</dbReference>
<keyword evidence="8" id="KW-0539">Nucleus</keyword>
<evidence type="ECO:0000256" key="9">
    <source>
        <dbReference type="PROSITE-ProRule" id="PRU00023"/>
    </source>
</evidence>
<dbReference type="GO" id="GO:0042149">
    <property type="term" value="P:cellular response to glucose starvation"/>
    <property type="evidence" value="ECO:0007669"/>
    <property type="project" value="TreeGrafter"/>
</dbReference>
<comment type="caution">
    <text evidence="12">The sequence shown here is derived from an EMBL/GenBank/DDBJ whole genome shotgun (WGS) entry which is preliminary data.</text>
</comment>
<dbReference type="SUPFAM" id="SSF53335">
    <property type="entry name" value="S-adenosyl-L-methionine-dependent methyltransferases"/>
    <property type="match status" value="1"/>
</dbReference>
<dbReference type="GO" id="GO:0005730">
    <property type="term" value="C:nucleolus"/>
    <property type="evidence" value="ECO:0007669"/>
    <property type="project" value="UniProtKB-SubCell"/>
</dbReference>
<sequence>MSGPTSEKSNSAATSILTGLITTATPSSLLNPACVNGIQLQTLVESSSSSAVVKQNSTYKPPHLSLLGSAKSYGRSSPAMSKNSFFWLTTMKKVDISKLQRLMAAKQSNPKKKKKDFQKRPKQRKKTEQVDPRKDRDYLDVMIKSSMFRFLNEKLYTCTSDEALSLFNTDKQAFDIYHSGFQHQLSQWPYDPLQWIVDYLKSCELNMERKVRLADMGCGDARLAGLLGERFKVYSFDLIAVNDNVTACDMAHTPLNSAHLHFVVFCLSLMGTNCRDFIYEANRLLKRNGELLIIDVASRFEGAFPAFLKKLKRFGFQCEFSETTEDTYFVRARLKKTEDCTHTPVSHMPVLKLNPSLQCGAMETVIAHVREGNLQEVRLWLDDIENDVNQGDEHRFSLLHWAAREGRLAVVDLLVMRGARVNATNMGDDTALHLAASHGHIDVVHFLLKCHRFNVDVANEHGNTPLHYACFWNHLEISEHLIKNGASLMQENKYGETPLEIARPRAAALLAPLAEALGHDLSRRKPFRDTSWIGTKTRARDATLYRLDGESWDPREVELTGALADGHGAEVLKGSFRRCPVVVKMLKLRNCTIRQVDEDIAKVGLVDSDGKENAGDSQAYRDEFLVARLDMADYKFSFHEKAREYNPAWMSPEALQKKASEINLEASDMWSFGVILWELVTRMVPFGGMNSMVVGMQIATENLRLPIPPQLDARVARLIELCLKDDPGKRPRFDSQLIQLLDKMRERAGQ</sequence>
<dbReference type="InterPro" id="IPR000719">
    <property type="entry name" value="Prot_kinase_dom"/>
</dbReference>
<keyword evidence="12" id="KW-0418">Kinase</keyword>
<dbReference type="GO" id="GO:0046015">
    <property type="term" value="P:regulation of transcription by glucose"/>
    <property type="evidence" value="ECO:0007669"/>
    <property type="project" value="TreeGrafter"/>
</dbReference>
<feature type="region of interest" description="Disordered" evidence="10">
    <location>
        <begin position="103"/>
        <end position="132"/>
    </location>
</feature>
<organism evidence="12 13">
    <name type="scientific">Clonorchis sinensis</name>
    <name type="common">Chinese liver fluke</name>
    <dbReference type="NCBI Taxonomy" id="79923"/>
    <lineage>
        <taxon>Eukaryota</taxon>
        <taxon>Metazoa</taxon>
        <taxon>Spiralia</taxon>
        <taxon>Lophotrochozoa</taxon>
        <taxon>Platyhelminthes</taxon>
        <taxon>Trematoda</taxon>
        <taxon>Digenea</taxon>
        <taxon>Opisthorchiida</taxon>
        <taxon>Opisthorchiata</taxon>
        <taxon>Opisthorchiidae</taxon>
        <taxon>Clonorchis</taxon>
    </lineage>
</organism>
<dbReference type="InterPro" id="IPR011009">
    <property type="entry name" value="Kinase-like_dom_sf"/>
</dbReference>